<dbReference type="Proteomes" id="UP000261680">
    <property type="component" value="Unplaced"/>
</dbReference>
<dbReference type="KEGG" id="umr:103656528"/>
<proteinExistence type="predicted"/>
<dbReference type="GO" id="GO:0034976">
    <property type="term" value="P:response to endoplasmic reticulum stress"/>
    <property type="evidence" value="ECO:0007669"/>
    <property type="project" value="TreeGrafter"/>
</dbReference>
<feature type="compositionally biased region" description="Gly residues" evidence="1">
    <location>
        <begin position="218"/>
        <end position="227"/>
    </location>
</feature>
<evidence type="ECO:0000313" key="2">
    <source>
        <dbReference type="Proteomes" id="UP000261680"/>
    </source>
</evidence>
<organism evidence="2 3">
    <name type="scientific">Ursus maritimus</name>
    <name type="common">Polar bear</name>
    <name type="synonym">Thalarctos maritimus</name>
    <dbReference type="NCBI Taxonomy" id="29073"/>
    <lineage>
        <taxon>Eukaryota</taxon>
        <taxon>Metazoa</taxon>
        <taxon>Chordata</taxon>
        <taxon>Craniata</taxon>
        <taxon>Vertebrata</taxon>
        <taxon>Euteleostomi</taxon>
        <taxon>Mammalia</taxon>
        <taxon>Eutheria</taxon>
        <taxon>Laurasiatheria</taxon>
        <taxon>Carnivora</taxon>
        <taxon>Caniformia</taxon>
        <taxon>Ursidae</taxon>
        <taxon>Ursus</taxon>
    </lineage>
</organism>
<evidence type="ECO:0000313" key="3">
    <source>
        <dbReference type="RefSeq" id="XP_040501436.1"/>
    </source>
</evidence>
<feature type="compositionally biased region" description="Basic and acidic residues" evidence="1">
    <location>
        <begin position="201"/>
        <end position="214"/>
    </location>
</feature>
<protein>
    <submittedName>
        <fullName evidence="3">E3 UFM1-protein ligase 1-like</fullName>
    </submittedName>
</protein>
<dbReference type="PANTHER" id="PTHR31057:SF0">
    <property type="entry name" value="E3 UFM1-PROTEIN LIGASE 1"/>
    <property type="match status" value="1"/>
</dbReference>
<dbReference type="OrthoDB" id="10258297at2759"/>
<dbReference type="GO" id="GO:0061666">
    <property type="term" value="F:UFM1 ligase activity"/>
    <property type="evidence" value="ECO:0007669"/>
    <property type="project" value="InterPro"/>
</dbReference>
<dbReference type="PANTHER" id="PTHR31057">
    <property type="entry name" value="E3 UFM1-PROTEIN LIGASE 1"/>
    <property type="match status" value="1"/>
</dbReference>
<feature type="region of interest" description="Disordered" evidence="1">
    <location>
        <begin position="195"/>
        <end position="233"/>
    </location>
</feature>
<dbReference type="RefSeq" id="XP_040501436.1">
    <property type="nucleotide sequence ID" value="XM_040645502.1"/>
</dbReference>
<dbReference type="AlphaFoldDB" id="A0A8M1H0A4"/>
<dbReference type="GO" id="GO:0032434">
    <property type="term" value="P:regulation of proteasomal ubiquitin-dependent protein catabolic process"/>
    <property type="evidence" value="ECO:0007669"/>
    <property type="project" value="TreeGrafter"/>
</dbReference>
<name>A0A8M1H0A4_URSMA</name>
<dbReference type="GO" id="GO:1990592">
    <property type="term" value="P:protein K69-linked ufmylation"/>
    <property type="evidence" value="ECO:0007669"/>
    <property type="project" value="TreeGrafter"/>
</dbReference>
<sequence>MDVKSSCSTLCLRNLLIVDVYEAVWLARDRTWRCFVPDIYSRTESTWVESFCRQSGRQEFDALFKLGFPSAVSYIKKRSKTTRLWFFESSLCWSRTCGSCGSLRTGSHQLWTMVNVAPLLPSSLSIENAVSLPQVMRAFSKLTLALVFSDTVAVSGKLICTELFSDLMHQNTEKDMKNNPVHLITEEDLEQDSILESINISKKDEKDERGRKATEGSGSVGGDGGSNGREYKT</sequence>
<dbReference type="GO" id="GO:0005789">
    <property type="term" value="C:endoplasmic reticulum membrane"/>
    <property type="evidence" value="ECO:0007669"/>
    <property type="project" value="TreeGrafter"/>
</dbReference>
<accession>A0A8M1H0A4</accession>
<dbReference type="GeneID" id="103656528"/>
<evidence type="ECO:0000256" key="1">
    <source>
        <dbReference type="SAM" id="MobiDB-lite"/>
    </source>
</evidence>
<gene>
    <name evidence="3" type="primary">LOC103656528</name>
</gene>
<keyword evidence="2" id="KW-1185">Reference proteome</keyword>
<dbReference type="InterPro" id="IPR018611">
    <property type="entry name" value="Ufl1"/>
</dbReference>
<reference evidence="3" key="1">
    <citation type="submission" date="2025-08" db="UniProtKB">
        <authorList>
            <consortium name="RefSeq"/>
        </authorList>
    </citation>
    <scope>IDENTIFICATION</scope>
    <source>
        <tissue evidence="3">Whole blood</tissue>
    </source>
</reference>